<dbReference type="RefSeq" id="WP_032744310.1">
    <property type="nucleotide sequence ID" value="NZ_CP054425.1"/>
</dbReference>
<dbReference type="GO" id="GO:0005886">
    <property type="term" value="C:plasma membrane"/>
    <property type="evidence" value="ECO:0007669"/>
    <property type="project" value="UniProtKB-SubCell"/>
</dbReference>
<proteinExistence type="predicted"/>
<evidence type="ECO:0000313" key="7">
    <source>
        <dbReference type="Proteomes" id="UP000551316"/>
    </source>
</evidence>
<comment type="subcellular location">
    <subcellularLocation>
        <location evidence="1">Cell membrane</location>
        <topology evidence="1">Multi-pass membrane protein</topology>
    </subcellularLocation>
</comment>
<name>A0A7D4XVX7_BIFLI</name>
<sequence length="175" mass="18438">MAKDGAATKPVSLWRGTDYGQWLVAGTCTSLSNSIQDFSLPIIALSITESPALATLIDSAIGFVRGALELPGGLLQDSVDRRRLMTIFGATGFVIFLTAAACAHVGVLGYAALVVVAVLLGIRGGLLGGAPPTRCSGVRRIWGRPLPALTLKGLITLPRPDQWQQHIKRCGLTTF</sequence>
<evidence type="ECO:0000256" key="3">
    <source>
        <dbReference type="ARBA" id="ARBA00022692"/>
    </source>
</evidence>
<gene>
    <name evidence="6" type="ORF">HNS28_11205</name>
</gene>
<protein>
    <recommendedName>
        <fullName evidence="8">MFS transporter</fullName>
    </recommendedName>
</protein>
<accession>A0A7D4XVX7</accession>
<dbReference type="PANTHER" id="PTHR23513:SF6">
    <property type="entry name" value="MAJOR FACILITATOR SUPERFAMILY ASSOCIATED DOMAIN-CONTAINING PROTEIN"/>
    <property type="match status" value="1"/>
</dbReference>
<reference evidence="6 7" key="1">
    <citation type="submission" date="2020-05" db="EMBL/GenBank/DDBJ databases">
        <title>Draft Genome Sequence of Bifidobacterium longum subsp. Infantis BI-G201, a Commercialization Strain.</title>
        <authorList>
            <person name="Song J."/>
            <person name="Xu Y."/>
            <person name="Han D."/>
            <person name="Teng Q."/>
            <person name="Jiang D."/>
            <person name="Liu Q."/>
        </authorList>
    </citation>
    <scope>NUCLEOTIDE SEQUENCE [LARGE SCALE GENOMIC DNA]</scope>
    <source>
        <strain evidence="6 7">BI-G201</strain>
    </source>
</reference>
<keyword evidence="5" id="KW-0472">Membrane</keyword>
<organism evidence="6 7">
    <name type="scientific">Bifidobacterium longum subsp. infantis</name>
    <dbReference type="NCBI Taxonomy" id="1682"/>
    <lineage>
        <taxon>Bacteria</taxon>
        <taxon>Bacillati</taxon>
        <taxon>Actinomycetota</taxon>
        <taxon>Actinomycetes</taxon>
        <taxon>Bifidobacteriales</taxon>
        <taxon>Bifidobacteriaceae</taxon>
        <taxon>Bifidobacterium</taxon>
    </lineage>
</organism>
<evidence type="ECO:0000256" key="4">
    <source>
        <dbReference type="ARBA" id="ARBA00022989"/>
    </source>
</evidence>
<dbReference type="EMBL" id="JABNND010000037">
    <property type="protein sequence ID" value="NQX51949.1"/>
    <property type="molecule type" value="Genomic_DNA"/>
</dbReference>
<dbReference type="SUPFAM" id="SSF103473">
    <property type="entry name" value="MFS general substrate transporter"/>
    <property type="match status" value="1"/>
</dbReference>
<dbReference type="AlphaFoldDB" id="A0A7D4XVX7"/>
<evidence type="ECO:0000256" key="1">
    <source>
        <dbReference type="ARBA" id="ARBA00004651"/>
    </source>
</evidence>
<dbReference type="Proteomes" id="UP000551316">
    <property type="component" value="Unassembled WGS sequence"/>
</dbReference>
<evidence type="ECO:0000313" key="6">
    <source>
        <dbReference type="EMBL" id="NQX51949.1"/>
    </source>
</evidence>
<evidence type="ECO:0000256" key="2">
    <source>
        <dbReference type="ARBA" id="ARBA00022475"/>
    </source>
</evidence>
<dbReference type="Gene3D" id="1.20.1250.20">
    <property type="entry name" value="MFS general substrate transporter like domains"/>
    <property type="match status" value="1"/>
</dbReference>
<dbReference type="PANTHER" id="PTHR23513">
    <property type="entry name" value="INTEGRAL MEMBRANE EFFLUX PROTEIN-RELATED"/>
    <property type="match status" value="1"/>
</dbReference>
<dbReference type="InterPro" id="IPR036259">
    <property type="entry name" value="MFS_trans_sf"/>
</dbReference>
<keyword evidence="3" id="KW-0812">Transmembrane</keyword>
<comment type="caution">
    <text evidence="6">The sequence shown here is derived from an EMBL/GenBank/DDBJ whole genome shotgun (WGS) entry which is preliminary data.</text>
</comment>
<evidence type="ECO:0008006" key="8">
    <source>
        <dbReference type="Google" id="ProtNLM"/>
    </source>
</evidence>
<keyword evidence="2" id="KW-1003">Cell membrane</keyword>
<evidence type="ECO:0000256" key="5">
    <source>
        <dbReference type="ARBA" id="ARBA00023136"/>
    </source>
</evidence>
<keyword evidence="4" id="KW-1133">Transmembrane helix</keyword>